<dbReference type="InterPro" id="IPR029021">
    <property type="entry name" value="Prot-tyrosine_phosphatase-like"/>
</dbReference>
<dbReference type="SMART" id="SM00195">
    <property type="entry name" value="DSPc"/>
    <property type="match status" value="1"/>
</dbReference>
<protein>
    <recommendedName>
        <fullName evidence="2">protein-tyrosine-phosphatase</fullName>
        <ecNumber evidence="2">3.1.3.48</ecNumber>
    </recommendedName>
</protein>
<dbReference type="Pfam" id="PF00782">
    <property type="entry name" value="DSPc"/>
    <property type="match status" value="1"/>
</dbReference>
<dbReference type="Gene3D" id="3.90.190.10">
    <property type="entry name" value="Protein tyrosine phosphatase superfamily"/>
    <property type="match status" value="1"/>
</dbReference>
<dbReference type="PROSITE" id="PS50054">
    <property type="entry name" value="TYR_PHOSPHATASE_DUAL"/>
    <property type="match status" value="1"/>
</dbReference>
<dbReference type="SMART" id="SM00404">
    <property type="entry name" value="PTPc_motif"/>
    <property type="match status" value="1"/>
</dbReference>
<comment type="similarity">
    <text evidence="1">Belongs to the protein-tyrosine phosphatase family. Non-receptor class dual specificity subfamily.</text>
</comment>
<feature type="compositionally biased region" description="Basic and acidic residues" evidence="5">
    <location>
        <begin position="342"/>
        <end position="357"/>
    </location>
</feature>
<dbReference type="SUPFAM" id="SSF52799">
    <property type="entry name" value="(Phosphotyrosine protein) phosphatases II"/>
    <property type="match status" value="1"/>
</dbReference>
<dbReference type="PANTHER" id="PTHR45848:SF4">
    <property type="entry name" value="DUAL SPECIFICITY PROTEIN PHOSPHATASE 12"/>
    <property type="match status" value="1"/>
</dbReference>
<evidence type="ECO:0000256" key="4">
    <source>
        <dbReference type="ARBA" id="ARBA00022912"/>
    </source>
</evidence>
<dbReference type="EMBL" id="JAACJL010000017">
    <property type="protein sequence ID" value="KAF4618437.1"/>
    <property type="molecule type" value="Genomic_DNA"/>
</dbReference>
<keyword evidence="9" id="KW-1185">Reference proteome</keyword>
<dbReference type="GO" id="GO:0008138">
    <property type="term" value="F:protein tyrosine/serine/threonine phosphatase activity"/>
    <property type="evidence" value="ECO:0007669"/>
    <property type="project" value="TreeGrafter"/>
</dbReference>
<evidence type="ECO:0000256" key="3">
    <source>
        <dbReference type="ARBA" id="ARBA00022801"/>
    </source>
</evidence>
<feature type="compositionally biased region" description="Pro residues" evidence="5">
    <location>
        <begin position="299"/>
        <end position="311"/>
    </location>
</feature>
<evidence type="ECO:0000313" key="8">
    <source>
        <dbReference type="EMBL" id="KAF4618437.1"/>
    </source>
</evidence>
<evidence type="ECO:0000313" key="9">
    <source>
        <dbReference type="Proteomes" id="UP000521872"/>
    </source>
</evidence>
<name>A0A8H4QW01_9AGAR</name>
<feature type="domain" description="Tyrosine-protein phosphatase" evidence="6">
    <location>
        <begin position="4"/>
        <end position="144"/>
    </location>
</feature>
<gene>
    <name evidence="8" type="ORF">D9613_009861</name>
</gene>
<keyword evidence="4" id="KW-0904">Protein phosphatase</keyword>
<feature type="region of interest" description="Disordered" evidence="5">
    <location>
        <begin position="280"/>
        <end position="360"/>
    </location>
</feature>
<keyword evidence="3" id="KW-0378">Hydrolase</keyword>
<evidence type="ECO:0000256" key="5">
    <source>
        <dbReference type="SAM" id="MobiDB-lite"/>
    </source>
</evidence>
<reference evidence="8 9" key="1">
    <citation type="submission" date="2019-12" db="EMBL/GenBank/DDBJ databases">
        <authorList>
            <person name="Floudas D."/>
            <person name="Bentzer J."/>
            <person name="Ahren D."/>
            <person name="Johansson T."/>
            <person name="Persson P."/>
            <person name="Tunlid A."/>
        </authorList>
    </citation>
    <scope>NUCLEOTIDE SEQUENCE [LARGE SCALE GENOMIC DNA]</scope>
    <source>
        <strain evidence="8 9">CBS 102.39</strain>
    </source>
</reference>
<dbReference type="GO" id="GO:0005634">
    <property type="term" value="C:nucleus"/>
    <property type="evidence" value="ECO:0007669"/>
    <property type="project" value="TreeGrafter"/>
</dbReference>
<sequence>MEANMDEVIPGLWIGDLQSALNVRLLKERGIFSVLSAMRGRITVHETFIRHQIMLDDTEDADVLTHLLPAIHFIEAELGKGRGVLVHCQAGISRSSTIVAAYLMYSKKINPEAALDMIRKVRPSVEPNQGFLRQLELFHASRYQISRREKAIRMFYMGRAVEEVMNGDGSLPETEMFAKYPRTPSDSLPNTPGGPRRRIRCKMCRQELATREHMLDHGQLGPATPATTTPAASRRPSLNAGQAGSGAVSRSSSGSDIAQRTSRLSFSTSVLGDSLSLTSIKELPTPGTERSEFISEEPNPTPSVPIIPPTHPLHSLRSMSQQLLDKSAMSTSALEDEDENVPDLKGKDDKPPSKMKLDLTGATPQDLSIQASRLIGARLSDSVLSTPADARQNSSNETNGTAYFAAVGNAVNEVTANAETTVEPTPTTRLISSQDLAAQLFANPKIAALRSPPLTTSVPSTPNLPSPKPLGNVNSPPIILNPKCSGYFVEPMKWMEFFLSEGQIAGKIICPNKKCGAKLGNYDWAGVCCGCKEWVTPGFCINRSKVDEVV</sequence>
<dbReference type="PANTHER" id="PTHR45848">
    <property type="entry name" value="DUAL SPECIFICITY PROTEIN PHOSPHATASE 12 FAMILY MEMBER"/>
    <property type="match status" value="1"/>
</dbReference>
<dbReference type="InterPro" id="IPR003595">
    <property type="entry name" value="Tyr_Pase_cat"/>
</dbReference>
<dbReference type="FunFam" id="3.90.190.10:FF:000157">
    <property type="entry name" value="Protein-tyrosine phosphatase"/>
    <property type="match status" value="1"/>
</dbReference>
<evidence type="ECO:0000259" key="7">
    <source>
        <dbReference type="PROSITE" id="PS50056"/>
    </source>
</evidence>
<feature type="compositionally biased region" description="Low complexity" evidence="5">
    <location>
        <begin position="222"/>
        <end position="258"/>
    </location>
</feature>
<dbReference type="InterPro" id="IPR000340">
    <property type="entry name" value="Dual-sp_phosphatase_cat-dom"/>
</dbReference>
<dbReference type="EC" id="3.1.3.48" evidence="2"/>
<feature type="compositionally biased region" description="Polar residues" evidence="5">
    <location>
        <begin position="317"/>
        <end position="333"/>
    </location>
</feature>
<dbReference type="InterPro" id="IPR000387">
    <property type="entry name" value="Tyr_Pase_dom"/>
</dbReference>
<proteinExistence type="inferred from homology"/>
<evidence type="ECO:0000256" key="2">
    <source>
        <dbReference type="ARBA" id="ARBA00013064"/>
    </source>
</evidence>
<comment type="caution">
    <text evidence="8">The sequence shown here is derived from an EMBL/GenBank/DDBJ whole genome shotgun (WGS) entry which is preliminary data.</text>
</comment>
<dbReference type="GO" id="GO:0004725">
    <property type="term" value="F:protein tyrosine phosphatase activity"/>
    <property type="evidence" value="ECO:0007669"/>
    <property type="project" value="UniProtKB-EC"/>
</dbReference>
<feature type="region of interest" description="Disordered" evidence="5">
    <location>
        <begin position="213"/>
        <end position="260"/>
    </location>
</feature>
<dbReference type="CDD" id="cd14498">
    <property type="entry name" value="DSP"/>
    <property type="match status" value="1"/>
</dbReference>
<evidence type="ECO:0000256" key="1">
    <source>
        <dbReference type="ARBA" id="ARBA00008601"/>
    </source>
</evidence>
<dbReference type="AlphaFoldDB" id="A0A8H4QW01"/>
<dbReference type="InterPro" id="IPR020422">
    <property type="entry name" value="TYR_PHOSPHATASE_DUAL_dom"/>
</dbReference>
<dbReference type="InterPro" id="IPR016130">
    <property type="entry name" value="Tyr_Pase_AS"/>
</dbReference>
<feature type="domain" description="Tyrosine specific protein phosphatases" evidence="7">
    <location>
        <begin position="65"/>
        <end position="125"/>
    </location>
</feature>
<dbReference type="PROSITE" id="PS00383">
    <property type="entry name" value="TYR_PHOSPHATASE_1"/>
    <property type="match status" value="1"/>
</dbReference>
<feature type="region of interest" description="Disordered" evidence="5">
    <location>
        <begin position="179"/>
        <end position="198"/>
    </location>
</feature>
<accession>A0A8H4QW01</accession>
<dbReference type="Proteomes" id="UP000521872">
    <property type="component" value="Unassembled WGS sequence"/>
</dbReference>
<dbReference type="PROSITE" id="PS50056">
    <property type="entry name" value="TYR_PHOSPHATASE_2"/>
    <property type="match status" value="1"/>
</dbReference>
<organism evidence="8 9">
    <name type="scientific">Agrocybe pediades</name>
    <dbReference type="NCBI Taxonomy" id="84607"/>
    <lineage>
        <taxon>Eukaryota</taxon>
        <taxon>Fungi</taxon>
        <taxon>Dikarya</taxon>
        <taxon>Basidiomycota</taxon>
        <taxon>Agaricomycotina</taxon>
        <taxon>Agaricomycetes</taxon>
        <taxon>Agaricomycetidae</taxon>
        <taxon>Agaricales</taxon>
        <taxon>Agaricineae</taxon>
        <taxon>Strophariaceae</taxon>
        <taxon>Agrocybe</taxon>
    </lineage>
</organism>
<evidence type="ECO:0000259" key="6">
    <source>
        <dbReference type="PROSITE" id="PS50054"/>
    </source>
</evidence>